<dbReference type="PROSITE" id="PS00678">
    <property type="entry name" value="WD_REPEATS_1"/>
    <property type="match status" value="2"/>
</dbReference>
<feature type="compositionally biased region" description="Basic and acidic residues" evidence="4">
    <location>
        <begin position="319"/>
        <end position="332"/>
    </location>
</feature>
<feature type="domain" description="Protein kinase" evidence="5">
    <location>
        <begin position="1"/>
        <end position="245"/>
    </location>
</feature>
<evidence type="ECO:0000256" key="2">
    <source>
        <dbReference type="ARBA" id="ARBA00022737"/>
    </source>
</evidence>
<keyword evidence="7" id="KW-1185">Reference proteome</keyword>
<feature type="region of interest" description="Disordered" evidence="4">
    <location>
        <begin position="319"/>
        <end position="349"/>
    </location>
</feature>
<feature type="compositionally biased region" description="Low complexity" evidence="4">
    <location>
        <begin position="338"/>
        <end position="348"/>
    </location>
</feature>
<dbReference type="SMART" id="SM00320">
    <property type="entry name" value="WD40"/>
    <property type="match status" value="7"/>
</dbReference>
<dbReference type="PROSITE" id="PS50082">
    <property type="entry name" value="WD_REPEATS_2"/>
    <property type="match status" value="2"/>
</dbReference>
<feature type="repeat" description="WD" evidence="3">
    <location>
        <begin position="646"/>
        <end position="679"/>
    </location>
</feature>
<dbReference type="AlphaFoldDB" id="A0AAP0BGM2"/>
<dbReference type="PROSITE" id="PS50294">
    <property type="entry name" value="WD_REPEATS_REGION"/>
    <property type="match status" value="2"/>
</dbReference>
<evidence type="ECO:0000259" key="5">
    <source>
        <dbReference type="PROSITE" id="PS50011"/>
    </source>
</evidence>
<gene>
    <name evidence="6" type="primary">SPA4</name>
    <name evidence="6" type="ORF">KSP39_PZI010935</name>
</gene>
<evidence type="ECO:0000256" key="3">
    <source>
        <dbReference type="PROSITE-ProRule" id="PRU00221"/>
    </source>
</evidence>
<dbReference type="GO" id="GO:0005524">
    <property type="term" value="F:ATP binding"/>
    <property type="evidence" value="ECO:0007669"/>
    <property type="project" value="InterPro"/>
</dbReference>
<evidence type="ECO:0000313" key="7">
    <source>
        <dbReference type="Proteomes" id="UP001418222"/>
    </source>
</evidence>
<dbReference type="EMBL" id="JBBWWQ010000009">
    <property type="protein sequence ID" value="KAK8938708.1"/>
    <property type="molecule type" value="Genomic_DNA"/>
</dbReference>
<dbReference type="GO" id="GO:0009640">
    <property type="term" value="P:photomorphogenesis"/>
    <property type="evidence" value="ECO:0007669"/>
    <property type="project" value="InterPro"/>
</dbReference>
<dbReference type="InterPro" id="IPR036322">
    <property type="entry name" value="WD40_repeat_dom_sf"/>
</dbReference>
<comment type="caution">
    <text evidence="6">The sequence shown here is derived from an EMBL/GenBank/DDBJ whole genome shotgun (WGS) entry which is preliminary data.</text>
</comment>
<dbReference type="PRINTS" id="PR00320">
    <property type="entry name" value="GPROTEINBRPT"/>
</dbReference>
<feature type="repeat" description="WD" evidence="3">
    <location>
        <begin position="560"/>
        <end position="602"/>
    </location>
</feature>
<dbReference type="PROSITE" id="PS50011">
    <property type="entry name" value="PROTEIN_KINASE_DOM"/>
    <property type="match status" value="1"/>
</dbReference>
<reference evidence="6 7" key="1">
    <citation type="journal article" date="2022" name="Nat. Plants">
        <title>Genomes of leafy and leafless Platanthera orchids illuminate the evolution of mycoheterotrophy.</title>
        <authorList>
            <person name="Li M.H."/>
            <person name="Liu K.W."/>
            <person name="Li Z."/>
            <person name="Lu H.C."/>
            <person name="Ye Q.L."/>
            <person name="Zhang D."/>
            <person name="Wang J.Y."/>
            <person name="Li Y.F."/>
            <person name="Zhong Z.M."/>
            <person name="Liu X."/>
            <person name="Yu X."/>
            <person name="Liu D.K."/>
            <person name="Tu X.D."/>
            <person name="Liu B."/>
            <person name="Hao Y."/>
            <person name="Liao X.Y."/>
            <person name="Jiang Y.T."/>
            <person name="Sun W.H."/>
            <person name="Chen J."/>
            <person name="Chen Y.Q."/>
            <person name="Ai Y."/>
            <person name="Zhai J.W."/>
            <person name="Wu S.S."/>
            <person name="Zhou Z."/>
            <person name="Hsiao Y.Y."/>
            <person name="Wu W.L."/>
            <person name="Chen Y.Y."/>
            <person name="Lin Y.F."/>
            <person name="Hsu J.L."/>
            <person name="Li C.Y."/>
            <person name="Wang Z.W."/>
            <person name="Zhao X."/>
            <person name="Zhong W.Y."/>
            <person name="Ma X.K."/>
            <person name="Ma L."/>
            <person name="Huang J."/>
            <person name="Chen G.Z."/>
            <person name="Huang M.Z."/>
            <person name="Huang L."/>
            <person name="Peng D.H."/>
            <person name="Luo Y.B."/>
            <person name="Zou S.Q."/>
            <person name="Chen S.P."/>
            <person name="Lan S."/>
            <person name="Tsai W.C."/>
            <person name="Van de Peer Y."/>
            <person name="Liu Z.J."/>
        </authorList>
    </citation>
    <scope>NUCLEOTIDE SEQUENCE [LARGE SCALE GENOMIC DNA]</scope>
    <source>
        <strain evidence="6">Lor287</strain>
    </source>
</reference>
<dbReference type="PANTHER" id="PTHR44218">
    <property type="entry name" value="PROTEIN SPA1-RELATED 2"/>
    <property type="match status" value="1"/>
</dbReference>
<evidence type="ECO:0000313" key="6">
    <source>
        <dbReference type="EMBL" id="KAK8938708.1"/>
    </source>
</evidence>
<organism evidence="6 7">
    <name type="scientific">Platanthera zijinensis</name>
    <dbReference type="NCBI Taxonomy" id="2320716"/>
    <lineage>
        <taxon>Eukaryota</taxon>
        <taxon>Viridiplantae</taxon>
        <taxon>Streptophyta</taxon>
        <taxon>Embryophyta</taxon>
        <taxon>Tracheophyta</taxon>
        <taxon>Spermatophyta</taxon>
        <taxon>Magnoliopsida</taxon>
        <taxon>Liliopsida</taxon>
        <taxon>Asparagales</taxon>
        <taxon>Orchidaceae</taxon>
        <taxon>Orchidoideae</taxon>
        <taxon>Orchideae</taxon>
        <taxon>Orchidinae</taxon>
        <taxon>Platanthera</taxon>
    </lineage>
</organism>
<proteinExistence type="predicted"/>
<dbReference type="InterPro" id="IPR001680">
    <property type="entry name" value="WD40_rpt"/>
</dbReference>
<evidence type="ECO:0000256" key="1">
    <source>
        <dbReference type="ARBA" id="ARBA00022574"/>
    </source>
</evidence>
<dbReference type="Gene3D" id="2.130.10.10">
    <property type="entry name" value="YVTN repeat-like/Quinoprotein amine dehydrogenase"/>
    <property type="match status" value="1"/>
</dbReference>
<dbReference type="Gene3D" id="1.10.510.10">
    <property type="entry name" value="Transferase(Phosphotransferase) domain 1"/>
    <property type="match status" value="1"/>
</dbReference>
<protein>
    <submittedName>
        <fullName evidence="6">Protein SPA1-RELATED 4</fullName>
    </submittedName>
</protein>
<dbReference type="InterPro" id="IPR011009">
    <property type="entry name" value="Kinase-like_dom_sf"/>
</dbReference>
<sequence>MEGEQVEEDGDQRRRRTGDGHFDAKLKISCHADRNSGKVSLREWLDSRKGTVNFTECLHIFRQVARVVSLAHNQKVVVNNIRPSCFVMSNFNWVSFIESSSCSSSGSREEIDGGNSAALVDRPASVERGRELHSASDDADEKRDFPLKKILTMEFNWYASPEEVDGGPSTFASDVYKLGVLLFELFCMFDTLEEKIGIMSNLRDRILPPQMLLKWPSEASFCLWLLHPLPSSRPTMSELLQSEFLNEEIVSLEEREAAIKLNEEIEELDLFLDFLLQLQASKLEAADKLHDTISFLCADIERVEIHKSTLQKNKWSSSKLEKSNHAPVHDFECPPPYSDSNKYSSSSGSRKRIKCGHEDFVEEKYDENHLDRPRLGTNREKILSKSSRISKNFKKLEEAYFSSRYRATRPSEQLVGSTKDGSVDVLVSKECHGNGRMDEWANPFLENLCKYLSFSKFEVRAAIKQGDMLNSCNLICSLAFDRDKEFFAAAGVNRKIKVFECDTILKEDRDVHYPVAEMVSKSKISNVCWNGYIKSQIASSDFEGAVQVWDVARSEVLVEMREHEKRVWSVDYSLFDPMKLASGSDDGTVKLWNINQGGSTGTIKTMANVCSVQFPPDSASGLAIGSADHNVYYYDLRNVRLPLLTFVGHERTVSYVKFLDSSNIVSSSTDNSLKIWDLSLSTSGLIENPIRTFTGHTNAKNFVGLSIFDDYIATGSETNEVFVYHKAFPMPVLSYKFGTIDPISADVANHFISCMCWRGETHTLVAASSSGNIEVLEMV</sequence>
<dbReference type="Proteomes" id="UP001418222">
    <property type="component" value="Unassembled WGS sequence"/>
</dbReference>
<dbReference type="InterPro" id="IPR019775">
    <property type="entry name" value="WD40_repeat_CS"/>
</dbReference>
<dbReference type="InterPro" id="IPR044630">
    <property type="entry name" value="SPA1/2/3/4"/>
</dbReference>
<dbReference type="GO" id="GO:0004672">
    <property type="term" value="F:protein kinase activity"/>
    <property type="evidence" value="ECO:0007669"/>
    <property type="project" value="InterPro"/>
</dbReference>
<dbReference type="InterPro" id="IPR020472">
    <property type="entry name" value="WD40_PAC1"/>
</dbReference>
<name>A0AAP0BGM2_9ASPA</name>
<dbReference type="SUPFAM" id="SSF50978">
    <property type="entry name" value="WD40 repeat-like"/>
    <property type="match status" value="1"/>
</dbReference>
<accession>A0AAP0BGM2</accession>
<dbReference type="InterPro" id="IPR015943">
    <property type="entry name" value="WD40/YVTN_repeat-like_dom_sf"/>
</dbReference>
<keyword evidence="1 3" id="KW-0853">WD repeat</keyword>
<dbReference type="PANTHER" id="PTHR44218:SF1">
    <property type="entry name" value="PROTEIN SPA1-RELATED 3"/>
    <property type="match status" value="1"/>
</dbReference>
<keyword evidence="2" id="KW-0677">Repeat</keyword>
<dbReference type="InterPro" id="IPR000719">
    <property type="entry name" value="Prot_kinase_dom"/>
</dbReference>
<evidence type="ECO:0000256" key="4">
    <source>
        <dbReference type="SAM" id="MobiDB-lite"/>
    </source>
</evidence>
<dbReference type="SMART" id="SM00220">
    <property type="entry name" value="S_TKc"/>
    <property type="match status" value="1"/>
</dbReference>
<dbReference type="Pfam" id="PF00400">
    <property type="entry name" value="WD40"/>
    <property type="match status" value="2"/>
</dbReference>
<dbReference type="SUPFAM" id="SSF56112">
    <property type="entry name" value="Protein kinase-like (PK-like)"/>
    <property type="match status" value="1"/>
</dbReference>